<accession>A0A368G7K9</accession>
<evidence type="ECO:0000256" key="4">
    <source>
        <dbReference type="ARBA" id="ARBA00023136"/>
    </source>
</evidence>
<evidence type="ECO:0000256" key="3">
    <source>
        <dbReference type="ARBA" id="ARBA00022989"/>
    </source>
</evidence>
<keyword evidence="4 5" id="KW-0472">Membrane</keyword>
<reference evidence="7 8" key="1">
    <citation type="submission" date="2014-10" db="EMBL/GenBank/DDBJ databases">
        <title>Draft genome of the hookworm Ancylostoma caninum.</title>
        <authorList>
            <person name="Mitreva M."/>
        </authorList>
    </citation>
    <scope>NUCLEOTIDE SEQUENCE [LARGE SCALE GENOMIC DNA]</scope>
    <source>
        <strain evidence="7 8">Baltimore</strain>
    </source>
</reference>
<feature type="transmembrane region" description="Helical" evidence="5">
    <location>
        <begin position="44"/>
        <end position="65"/>
    </location>
</feature>
<evidence type="ECO:0000259" key="6">
    <source>
        <dbReference type="PROSITE" id="PS50262"/>
    </source>
</evidence>
<evidence type="ECO:0000256" key="2">
    <source>
        <dbReference type="ARBA" id="ARBA00022692"/>
    </source>
</evidence>
<dbReference type="InterPro" id="IPR019426">
    <property type="entry name" value="7TM_GPCR_serpentine_rcpt_Srv"/>
</dbReference>
<dbReference type="Proteomes" id="UP000252519">
    <property type="component" value="Unassembled WGS sequence"/>
</dbReference>
<feature type="transmembrane region" description="Helical" evidence="5">
    <location>
        <begin position="12"/>
        <end position="32"/>
    </location>
</feature>
<dbReference type="Pfam" id="PF10323">
    <property type="entry name" value="7TM_GPCR_Srv"/>
    <property type="match status" value="1"/>
</dbReference>
<dbReference type="AlphaFoldDB" id="A0A368G7K9"/>
<feature type="domain" description="G-protein coupled receptors family 1 profile" evidence="6">
    <location>
        <begin position="24"/>
        <end position="178"/>
    </location>
</feature>
<comment type="caution">
    <text evidence="7">The sequence shown here is derived from an EMBL/GenBank/DDBJ whole genome shotgun (WGS) entry which is preliminary data.</text>
</comment>
<keyword evidence="3 5" id="KW-1133">Transmembrane helix</keyword>
<dbReference type="PROSITE" id="PS50262">
    <property type="entry name" value="G_PROTEIN_RECEP_F1_2"/>
    <property type="match status" value="1"/>
</dbReference>
<dbReference type="InterPro" id="IPR051119">
    <property type="entry name" value="Nematode_SR-like"/>
</dbReference>
<gene>
    <name evidence="7" type="ORF">ANCCAN_14410</name>
</gene>
<comment type="subcellular location">
    <subcellularLocation>
        <location evidence="1">Membrane</location>
        <topology evidence="1">Multi-pass membrane protein</topology>
    </subcellularLocation>
</comment>
<evidence type="ECO:0000256" key="1">
    <source>
        <dbReference type="ARBA" id="ARBA00004141"/>
    </source>
</evidence>
<keyword evidence="2 5" id="KW-0812">Transmembrane</keyword>
<evidence type="ECO:0000313" key="7">
    <source>
        <dbReference type="EMBL" id="RCN39668.1"/>
    </source>
</evidence>
<dbReference type="OrthoDB" id="5867137at2759"/>
<name>A0A368G7K9_ANCCA</name>
<evidence type="ECO:0000256" key="5">
    <source>
        <dbReference type="SAM" id="Phobius"/>
    </source>
</evidence>
<dbReference type="PANTHER" id="PTHR31627">
    <property type="entry name" value="SERPENTINE RECEPTOR CLASS GAMMA-RELATED"/>
    <property type="match status" value="1"/>
</dbReference>
<dbReference type="Gene3D" id="1.20.1070.10">
    <property type="entry name" value="Rhodopsin 7-helix transmembrane proteins"/>
    <property type="match status" value="1"/>
</dbReference>
<proteinExistence type="predicted"/>
<protein>
    <recommendedName>
        <fullName evidence="6">G-protein coupled receptors family 1 profile domain-containing protein</fullName>
    </recommendedName>
</protein>
<dbReference type="InterPro" id="IPR017452">
    <property type="entry name" value="GPCR_Rhodpsn_7TM"/>
</dbReference>
<dbReference type="SUPFAM" id="SSF81321">
    <property type="entry name" value="Family A G protein-coupled receptor-like"/>
    <property type="match status" value="1"/>
</dbReference>
<dbReference type="GO" id="GO:0016020">
    <property type="term" value="C:membrane"/>
    <property type="evidence" value="ECO:0007669"/>
    <property type="project" value="UniProtKB-SubCell"/>
</dbReference>
<sequence>MVDIPLEEKLFMGYAWLSMALYLGLVVALLTWRTHVDLFRTSYYTLFLLQAIADFYAFVVVELVMRARKFNYFELFSADMHSFAVFTYYNSANAKTSLCCARMVIAFNRLTVFYRPITYEKIWTRTTIFVSVFTSWALTALSSLPYILLYHDKIGFRMGHNGVVQLYSNSSVTTVALS</sequence>
<dbReference type="EMBL" id="JOJR01000326">
    <property type="protein sequence ID" value="RCN39668.1"/>
    <property type="molecule type" value="Genomic_DNA"/>
</dbReference>
<evidence type="ECO:0000313" key="8">
    <source>
        <dbReference type="Proteomes" id="UP000252519"/>
    </source>
</evidence>
<keyword evidence="8" id="KW-1185">Reference proteome</keyword>
<organism evidence="7 8">
    <name type="scientific">Ancylostoma caninum</name>
    <name type="common">Dog hookworm</name>
    <dbReference type="NCBI Taxonomy" id="29170"/>
    <lineage>
        <taxon>Eukaryota</taxon>
        <taxon>Metazoa</taxon>
        <taxon>Ecdysozoa</taxon>
        <taxon>Nematoda</taxon>
        <taxon>Chromadorea</taxon>
        <taxon>Rhabditida</taxon>
        <taxon>Rhabditina</taxon>
        <taxon>Rhabditomorpha</taxon>
        <taxon>Strongyloidea</taxon>
        <taxon>Ancylostomatidae</taxon>
        <taxon>Ancylostomatinae</taxon>
        <taxon>Ancylostoma</taxon>
    </lineage>
</organism>
<feature type="transmembrane region" description="Helical" evidence="5">
    <location>
        <begin position="128"/>
        <end position="149"/>
    </location>
</feature>